<sequence length="442" mass="46164">MRWVRTAAATLTLAVAAAGCGAGGDGGDSGGDGAKGGPKARFETGQAVARADTPVRMRLTGLEPGSHVRVTAHADDRYDATWASKVTRTADAHGRIDLSKDTGHLLSGMLPLGGRHAKLKDSGTAFSYHPGPPGSQRSYKVKVTATAVSGKADGQHLADRTLTRQWLTKGTTHRKLTVAKNKIAGDLYLPARDARNDAAKGGVRKEDGTEEREGKGGGAARKAPVLVFGGSEGGNAGTYTAALLASHGHPAMSVCYFRCGSGSGRPNAINKIDLDYFTHAGRVLRAQDGADPQRLAVIGNSRGSEVAQLLGQRRPSVFRDVVAYAPSSKAIGPYPAGTVAWTDHGRPIPRGPIPLDRVRGTVLAVAGGNDKMWGSVASAHTMAKNRGVEKLVYPDAGHHVNWFPFAQPGQEGGANGDVTTTSRADQAARADSWPKILKLLDG</sequence>
<feature type="signal peptide" evidence="3">
    <location>
        <begin position="1"/>
        <end position="22"/>
    </location>
</feature>
<dbReference type="PIRSF" id="PIRSF016521">
    <property type="entry name" value="Acyl-CoA_hydro"/>
    <property type="match status" value="1"/>
</dbReference>
<keyword evidence="3" id="KW-0732">Signal</keyword>
<name>A0ABT7AC77_9ACTN</name>
<feature type="compositionally biased region" description="Basic and acidic residues" evidence="2">
    <location>
        <begin position="197"/>
        <end position="215"/>
    </location>
</feature>
<dbReference type="Proteomes" id="UP001214441">
    <property type="component" value="Unassembled WGS sequence"/>
</dbReference>
<dbReference type="InterPro" id="IPR014940">
    <property type="entry name" value="BAAT_C"/>
</dbReference>
<dbReference type="Gene3D" id="2.60.40.2240">
    <property type="entry name" value="Acyl-CoA thioester hydrolase/BAAT N-terminal domain"/>
    <property type="match status" value="1"/>
</dbReference>
<evidence type="ECO:0000256" key="2">
    <source>
        <dbReference type="SAM" id="MobiDB-lite"/>
    </source>
</evidence>
<dbReference type="Gene3D" id="3.40.50.1820">
    <property type="entry name" value="alpha/beta hydrolase"/>
    <property type="match status" value="1"/>
</dbReference>
<dbReference type="InterPro" id="IPR016662">
    <property type="entry name" value="Acyl-CoA_thioEstase_long-chain"/>
</dbReference>
<evidence type="ECO:0000256" key="3">
    <source>
        <dbReference type="SAM" id="SignalP"/>
    </source>
</evidence>
<proteinExistence type="inferred from homology"/>
<accession>A0ABT7AC77</accession>
<feature type="domain" description="Acyl-CoA thioester hydrolase/bile acid-CoA amino acid N-acetyltransferase" evidence="4">
    <location>
        <begin position="52"/>
        <end position="176"/>
    </location>
</feature>
<dbReference type="PANTHER" id="PTHR10824">
    <property type="entry name" value="ACYL-COENZYME A THIOESTERASE-RELATED"/>
    <property type="match status" value="1"/>
</dbReference>
<dbReference type="Pfam" id="PF08840">
    <property type="entry name" value="BAAT_C"/>
    <property type="match status" value="1"/>
</dbReference>
<keyword evidence="7" id="KW-1185">Reference proteome</keyword>
<gene>
    <name evidence="6" type="ORF">NMN56_041955</name>
</gene>
<comment type="caution">
    <text evidence="6">The sequence shown here is derived from an EMBL/GenBank/DDBJ whole genome shotgun (WGS) entry which is preliminary data.</text>
</comment>
<evidence type="ECO:0000259" key="4">
    <source>
        <dbReference type="Pfam" id="PF04775"/>
    </source>
</evidence>
<evidence type="ECO:0000259" key="5">
    <source>
        <dbReference type="Pfam" id="PF08840"/>
    </source>
</evidence>
<dbReference type="InterPro" id="IPR029058">
    <property type="entry name" value="AB_hydrolase_fold"/>
</dbReference>
<dbReference type="PANTHER" id="PTHR10824:SF4">
    <property type="entry name" value="ACYL-COENZYME A THIOESTERASE 1-LIKE"/>
    <property type="match status" value="1"/>
</dbReference>
<dbReference type="EMBL" id="JANCPR020000087">
    <property type="protein sequence ID" value="MDJ1138416.1"/>
    <property type="molecule type" value="Genomic_DNA"/>
</dbReference>
<organism evidence="6 7">
    <name type="scientific">Streptomyces iconiensis</name>
    <dbReference type="NCBI Taxonomy" id="1384038"/>
    <lineage>
        <taxon>Bacteria</taxon>
        <taxon>Bacillati</taxon>
        <taxon>Actinomycetota</taxon>
        <taxon>Actinomycetes</taxon>
        <taxon>Kitasatosporales</taxon>
        <taxon>Streptomycetaceae</taxon>
        <taxon>Streptomyces</taxon>
    </lineage>
</organism>
<feature type="domain" description="BAAT/Acyl-CoA thioester hydrolase C-terminal" evidence="5">
    <location>
        <begin position="353"/>
        <end position="439"/>
    </location>
</feature>
<protein>
    <submittedName>
        <fullName evidence="6">Acyl-CoA thioesterase/BAAT N-terminal domain-containing protein</fullName>
    </submittedName>
</protein>
<feature type="region of interest" description="Disordered" evidence="2">
    <location>
        <begin position="197"/>
        <end position="219"/>
    </location>
</feature>
<dbReference type="PROSITE" id="PS51257">
    <property type="entry name" value="PROKAR_LIPOPROTEIN"/>
    <property type="match status" value="1"/>
</dbReference>
<dbReference type="SUPFAM" id="SSF53474">
    <property type="entry name" value="alpha/beta-Hydrolases"/>
    <property type="match status" value="1"/>
</dbReference>
<dbReference type="Pfam" id="PF04775">
    <property type="entry name" value="Bile_Hydr_Trans"/>
    <property type="match status" value="1"/>
</dbReference>
<evidence type="ECO:0000256" key="1">
    <source>
        <dbReference type="ARBA" id="ARBA00006538"/>
    </source>
</evidence>
<dbReference type="RefSeq" id="WP_274046749.1">
    <property type="nucleotide sequence ID" value="NZ_JANCPR020000087.1"/>
</dbReference>
<feature type="chain" id="PRO_5046587448" evidence="3">
    <location>
        <begin position="23"/>
        <end position="442"/>
    </location>
</feature>
<dbReference type="InterPro" id="IPR042490">
    <property type="entry name" value="Thio_Ohase/BAAT_N"/>
</dbReference>
<comment type="similarity">
    <text evidence="1">Belongs to the C/M/P thioester hydrolase family.</text>
</comment>
<reference evidence="6 7" key="1">
    <citation type="submission" date="2023-05" db="EMBL/GenBank/DDBJ databases">
        <title>Streptantibioticus silvisoli sp. nov., acidotolerant actinomycetes 1 from pine litter.</title>
        <authorList>
            <person name="Swiecimska M."/>
            <person name="Golinska P."/>
            <person name="Sangal V."/>
            <person name="Wachnowicz B."/>
            <person name="Goodfellow M."/>
        </authorList>
    </citation>
    <scope>NUCLEOTIDE SEQUENCE [LARGE SCALE GENOMIC DNA]</scope>
    <source>
        <strain evidence="6 7">DSM 42109</strain>
    </source>
</reference>
<evidence type="ECO:0000313" key="7">
    <source>
        <dbReference type="Proteomes" id="UP001214441"/>
    </source>
</evidence>
<dbReference type="InterPro" id="IPR006862">
    <property type="entry name" value="Thio_Ohase/aa_AcTrfase"/>
</dbReference>
<evidence type="ECO:0000313" key="6">
    <source>
        <dbReference type="EMBL" id="MDJ1138416.1"/>
    </source>
</evidence>